<evidence type="ECO:0000259" key="10">
    <source>
        <dbReference type="PROSITE" id="PS50109"/>
    </source>
</evidence>
<evidence type="ECO:0000313" key="13">
    <source>
        <dbReference type="Proteomes" id="UP001596023"/>
    </source>
</evidence>
<dbReference type="PROSITE" id="PS50109">
    <property type="entry name" value="HIS_KIN"/>
    <property type="match status" value="1"/>
</dbReference>
<evidence type="ECO:0000256" key="1">
    <source>
        <dbReference type="ARBA" id="ARBA00000085"/>
    </source>
</evidence>
<dbReference type="InterPro" id="IPR003594">
    <property type="entry name" value="HATPase_dom"/>
</dbReference>
<sequence length="1325" mass="152279">MKNIILITLIFLFFTIDIPANNYYFSIIDGNMGLSQNNVKSIYQDSYGFMWFGTRNRLNRYDGVSLKVYNCYDNITKKGNNNISTIFESVDKKLWLGTDKGVFIFDPVTERFSSFDLKTAQGVNINEWIADIQQDQSDNIWIVVPNQGVFRYELTTGKLHLYTVVKELKPSISNPQCIAIEKNGRVWIGSNGSGVFRYNDSDDTFTQYLGDGTGNISLAGKNIYTICHDNDHIIIGIHEEKLLKLDKRRNILKEMNVPDVNYKIIRYVTIINDDEIWVGTQAGLYIINEKTQTVDHVKEDPLNNHSLSDNKIEKIYKDREGGIWVGTNFGGVNYLPNRNNKFEKYFPTSEPGSLKSKRIREIKEDKNGKIWIGTEDAGISIFNPDTQKFSSVNNLSDNKTLALLIQESKIWIGFFKNGLDIIHQPQNNVQHYSHFDMGLNEESIYALCEDRNGKIWLGNAWGIFVADKGSMKFRHMTGFSLSYTYDIMEDSEGYIWIATMGNGVFQYDQKQDIIIHHKTGGENSLSSNSVSSITEDHLGQIWFSTDRGGICVYNKKDKQFTSYSIKDGLPDDVAYKILEDKNYNLWFGTNSGLVQFNPETKAIRIFTQNEGLLSNQFNYKSGLVSSSEKLYFGSMEGMIAFKPEEFKTNNFVPPVYITKLSILNKEVDSNMEGSPLKKSIPHTDKIELPYNQANIRLDFVSLSYTAPQANMYAYKMENIDTEWIYTQNNHSASYAKLPPGKYIFRVKGSNNDGLWNEEGASLEIIILPPWWASSIAYLIYFILFITILYLSMKFSLKKYQKRNNERQKLFEVEKERELYEAKVNFFTDIAHEIRTPVTLINGPLESIIEMDIPNESVKRNLTIIEQNTKQLLNLINQLLDFRKVDSNKFLLSFRNTNISLLINEILSRFEEQFMSAKKEISIELPDSNPVFALVDKEGLTKILTNLLSNAFKYSDTSIDIALFRDKTYFTFQISNDGPLIPEELKDKIFEPFFQLKTTFRETSGSGIGLSLARSLAELHDGYLFYSSQSGMNTFILKIPLYQENKIEDGTPTYPESQSEYIVEHETTPAKKRSAESILVVEDNADMLSFISDKLNEQYIVERARNGVEAQKILKMKSIDIVISDIMMPEMNGFDLCEFIKSDIEYSHIIVILLTAKNDLQSKIKGLETGADAYVEKPFSFQYLQTLLTSLMNNRKREIELFLKKPFLPIQQSSMNKADEEFLNKIIEIIHDNITDADFNVEGLADRIHMSRSSLHRKIKATIDTTPTDFIRLVRLQKGAQLIQEGKYRINEICYLVGINTPSYFIKLFQNQYGITPKEFEKQSRQ</sequence>
<dbReference type="InterPro" id="IPR036097">
    <property type="entry name" value="HisK_dim/P_sf"/>
</dbReference>
<reference evidence="13" key="1">
    <citation type="journal article" date="2019" name="Int. J. Syst. Evol. Microbiol.">
        <title>The Global Catalogue of Microorganisms (GCM) 10K type strain sequencing project: providing services to taxonomists for standard genome sequencing and annotation.</title>
        <authorList>
            <consortium name="The Broad Institute Genomics Platform"/>
            <consortium name="The Broad Institute Genome Sequencing Center for Infectious Disease"/>
            <person name="Wu L."/>
            <person name="Ma J."/>
        </authorList>
    </citation>
    <scope>NUCLEOTIDE SEQUENCE [LARGE SCALE GENOMIC DNA]</scope>
    <source>
        <strain evidence="13">CCUG 66188</strain>
    </source>
</reference>
<feature type="domain" description="Response regulatory" evidence="11">
    <location>
        <begin position="1076"/>
        <end position="1191"/>
    </location>
</feature>
<dbReference type="SUPFAM" id="SSF47384">
    <property type="entry name" value="Homodimeric domain of signal transducing histidine kinase"/>
    <property type="match status" value="1"/>
</dbReference>
<dbReference type="InterPro" id="IPR013783">
    <property type="entry name" value="Ig-like_fold"/>
</dbReference>
<dbReference type="InterPro" id="IPR015943">
    <property type="entry name" value="WD40/YVTN_repeat-like_dom_sf"/>
</dbReference>
<dbReference type="SUPFAM" id="SSF63829">
    <property type="entry name" value="Calcium-dependent phosphotriesterase"/>
    <property type="match status" value="3"/>
</dbReference>
<dbReference type="InterPro" id="IPR018060">
    <property type="entry name" value="HTH_AraC"/>
</dbReference>
<dbReference type="CDD" id="cd17574">
    <property type="entry name" value="REC_OmpR"/>
    <property type="match status" value="1"/>
</dbReference>
<evidence type="ECO:0000256" key="3">
    <source>
        <dbReference type="ARBA" id="ARBA00022553"/>
    </source>
</evidence>
<dbReference type="SMART" id="SM00387">
    <property type="entry name" value="HATPase_c"/>
    <property type="match status" value="1"/>
</dbReference>
<keyword evidence="4" id="KW-0805">Transcription regulation</keyword>
<dbReference type="InterPro" id="IPR011123">
    <property type="entry name" value="Y_Y_Y"/>
</dbReference>
<dbReference type="Gene3D" id="3.40.50.2300">
    <property type="match status" value="1"/>
</dbReference>
<keyword evidence="8" id="KW-0812">Transmembrane</keyword>
<dbReference type="EC" id="2.7.13.3" evidence="2"/>
<feature type="modified residue" description="4-aspartylphosphate" evidence="7">
    <location>
        <position position="1124"/>
    </location>
</feature>
<proteinExistence type="predicted"/>
<dbReference type="SMART" id="SM00448">
    <property type="entry name" value="REC"/>
    <property type="match status" value="1"/>
</dbReference>
<dbReference type="PANTHER" id="PTHR43547">
    <property type="entry name" value="TWO-COMPONENT HISTIDINE KINASE"/>
    <property type="match status" value="1"/>
</dbReference>
<dbReference type="Pfam" id="PF12833">
    <property type="entry name" value="HTH_18"/>
    <property type="match status" value="1"/>
</dbReference>
<dbReference type="Pfam" id="PF07494">
    <property type="entry name" value="Reg_prop"/>
    <property type="match status" value="7"/>
</dbReference>
<keyword evidence="5" id="KW-0238">DNA-binding</keyword>
<dbReference type="Gene3D" id="2.130.10.10">
    <property type="entry name" value="YVTN repeat-like/Quinoprotein amine dehydrogenase"/>
    <property type="match status" value="2"/>
</dbReference>
<evidence type="ECO:0000256" key="7">
    <source>
        <dbReference type="PROSITE-ProRule" id="PRU00169"/>
    </source>
</evidence>
<gene>
    <name evidence="12" type="ORF">ACFO6W_15830</name>
</gene>
<dbReference type="Pfam" id="PF00072">
    <property type="entry name" value="Response_reg"/>
    <property type="match status" value="1"/>
</dbReference>
<evidence type="ECO:0000256" key="6">
    <source>
        <dbReference type="ARBA" id="ARBA00023163"/>
    </source>
</evidence>
<keyword evidence="8" id="KW-1133">Transmembrane helix</keyword>
<comment type="caution">
    <text evidence="12">The sequence shown here is derived from an EMBL/GenBank/DDBJ whole genome shotgun (WGS) entry which is preliminary data.</text>
</comment>
<keyword evidence="8" id="KW-0472">Membrane</keyword>
<dbReference type="SUPFAM" id="SSF55874">
    <property type="entry name" value="ATPase domain of HSP90 chaperone/DNA topoisomerase II/histidine kinase"/>
    <property type="match status" value="1"/>
</dbReference>
<dbReference type="InterPro" id="IPR004358">
    <property type="entry name" value="Sig_transdc_His_kin-like_C"/>
</dbReference>
<dbReference type="SUPFAM" id="SSF52172">
    <property type="entry name" value="CheY-like"/>
    <property type="match status" value="1"/>
</dbReference>
<dbReference type="InterPro" id="IPR009057">
    <property type="entry name" value="Homeodomain-like_sf"/>
</dbReference>
<dbReference type="InterPro" id="IPR036890">
    <property type="entry name" value="HATPase_C_sf"/>
</dbReference>
<dbReference type="Gene3D" id="3.30.565.10">
    <property type="entry name" value="Histidine kinase-like ATPase, C-terminal domain"/>
    <property type="match status" value="1"/>
</dbReference>
<evidence type="ECO:0000256" key="5">
    <source>
        <dbReference type="ARBA" id="ARBA00023125"/>
    </source>
</evidence>
<accession>A0ABV9KYS5</accession>
<feature type="domain" description="Histidine kinase" evidence="10">
    <location>
        <begin position="828"/>
        <end position="1042"/>
    </location>
</feature>
<dbReference type="PROSITE" id="PS01124">
    <property type="entry name" value="HTH_ARAC_FAMILY_2"/>
    <property type="match status" value="1"/>
</dbReference>
<dbReference type="InterPro" id="IPR005467">
    <property type="entry name" value="His_kinase_dom"/>
</dbReference>
<feature type="domain" description="HTH araC/xylS-type" evidence="9">
    <location>
        <begin position="1223"/>
        <end position="1322"/>
    </location>
</feature>
<keyword evidence="3 7" id="KW-0597">Phosphoprotein</keyword>
<evidence type="ECO:0000259" key="11">
    <source>
        <dbReference type="PROSITE" id="PS50110"/>
    </source>
</evidence>
<dbReference type="Proteomes" id="UP001596023">
    <property type="component" value="Unassembled WGS sequence"/>
</dbReference>
<dbReference type="Gene3D" id="2.60.40.10">
    <property type="entry name" value="Immunoglobulins"/>
    <property type="match status" value="1"/>
</dbReference>
<dbReference type="PRINTS" id="PR00344">
    <property type="entry name" value="BCTRLSENSOR"/>
</dbReference>
<dbReference type="InterPro" id="IPR011006">
    <property type="entry name" value="CheY-like_superfamily"/>
</dbReference>
<dbReference type="EMBL" id="JBHSGN010000093">
    <property type="protein sequence ID" value="MFC4675170.1"/>
    <property type="molecule type" value="Genomic_DNA"/>
</dbReference>
<dbReference type="PROSITE" id="PS00041">
    <property type="entry name" value="HTH_ARAC_FAMILY_1"/>
    <property type="match status" value="1"/>
</dbReference>
<dbReference type="SUPFAM" id="SSF46689">
    <property type="entry name" value="Homeodomain-like"/>
    <property type="match status" value="1"/>
</dbReference>
<dbReference type="InterPro" id="IPR011110">
    <property type="entry name" value="Reg_prop"/>
</dbReference>
<keyword evidence="13" id="KW-1185">Reference proteome</keyword>
<feature type="transmembrane region" description="Helical" evidence="8">
    <location>
        <begin position="770"/>
        <end position="792"/>
    </location>
</feature>
<evidence type="ECO:0000256" key="2">
    <source>
        <dbReference type="ARBA" id="ARBA00012438"/>
    </source>
</evidence>
<evidence type="ECO:0000313" key="12">
    <source>
        <dbReference type="EMBL" id="MFC4675170.1"/>
    </source>
</evidence>
<dbReference type="Pfam" id="PF00512">
    <property type="entry name" value="HisKA"/>
    <property type="match status" value="1"/>
</dbReference>
<dbReference type="PANTHER" id="PTHR43547:SF2">
    <property type="entry name" value="HYBRID SIGNAL TRANSDUCTION HISTIDINE KINASE C"/>
    <property type="match status" value="1"/>
</dbReference>
<dbReference type="InterPro" id="IPR018062">
    <property type="entry name" value="HTH_AraC-typ_CS"/>
</dbReference>
<evidence type="ECO:0000256" key="4">
    <source>
        <dbReference type="ARBA" id="ARBA00023015"/>
    </source>
</evidence>
<dbReference type="Pfam" id="PF07495">
    <property type="entry name" value="Y_Y_Y"/>
    <property type="match status" value="1"/>
</dbReference>
<dbReference type="SMART" id="SM00388">
    <property type="entry name" value="HisKA"/>
    <property type="match status" value="1"/>
</dbReference>
<dbReference type="InterPro" id="IPR003661">
    <property type="entry name" value="HisK_dim/P_dom"/>
</dbReference>
<comment type="catalytic activity">
    <reaction evidence="1">
        <text>ATP + protein L-histidine = ADP + protein N-phospho-L-histidine.</text>
        <dbReference type="EC" id="2.7.13.3"/>
    </reaction>
</comment>
<dbReference type="CDD" id="cd00082">
    <property type="entry name" value="HisKA"/>
    <property type="match status" value="1"/>
</dbReference>
<dbReference type="SMART" id="SM00342">
    <property type="entry name" value="HTH_ARAC"/>
    <property type="match status" value="1"/>
</dbReference>
<name>A0ABV9KYS5_9BACT</name>
<dbReference type="PROSITE" id="PS50110">
    <property type="entry name" value="RESPONSE_REGULATORY"/>
    <property type="match status" value="1"/>
</dbReference>
<dbReference type="Gene3D" id="1.10.10.60">
    <property type="entry name" value="Homeodomain-like"/>
    <property type="match status" value="1"/>
</dbReference>
<organism evidence="12 13">
    <name type="scientific">Dysgonomonas termitidis</name>
    <dbReference type="NCBI Taxonomy" id="1516126"/>
    <lineage>
        <taxon>Bacteria</taxon>
        <taxon>Pseudomonadati</taxon>
        <taxon>Bacteroidota</taxon>
        <taxon>Bacteroidia</taxon>
        <taxon>Bacteroidales</taxon>
        <taxon>Dysgonomonadaceae</taxon>
        <taxon>Dysgonomonas</taxon>
    </lineage>
</organism>
<dbReference type="RefSeq" id="WP_379998153.1">
    <property type="nucleotide sequence ID" value="NZ_JBHSGN010000093.1"/>
</dbReference>
<evidence type="ECO:0000259" key="9">
    <source>
        <dbReference type="PROSITE" id="PS01124"/>
    </source>
</evidence>
<dbReference type="InterPro" id="IPR001789">
    <property type="entry name" value="Sig_transdc_resp-reg_receiver"/>
</dbReference>
<protein>
    <recommendedName>
        <fullName evidence="2">histidine kinase</fullName>
        <ecNumber evidence="2">2.7.13.3</ecNumber>
    </recommendedName>
</protein>
<evidence type="ECO:0000256" key="8">
    <source>
        <dbReference type="SAM" id="Phobius"/>
    </source>
</evidence>
<dbReference type="Gene3D" id="1.10.287.130">
    <property type="match status" value="1"/>
</dbReference>
<keyword evidence="6" id="KW-0804">Transcription</keyword>
<dbReference type="Pfam" id="PF02518">
    <property type="entry name" value="HATPase_c"/>
    <property type="match status" value="1"/>
</dbReference>